<feature type="region of interest" description="Disordered" evidence="10">
    <location>
        <begin position="44"/>
        <end position="204"/>
    </location>
</feature>
<evidence type="ECO:0000313" key="12">
    <source>
        <dbReference type="EMBL" id="NKE73546.1"/>
    </source>
</evidence>
<dbReference type="GO" id="GO:0015031">
    <property type="term" value="P:protein transport"/>
    <property type="evidence" value="ECO:0007669"/>
    <property type="project" value="UniProtKB-KW"/>
</dbReference>
<organism evidence="12 13">
    <name type="scientific">Candidatus Manganitrophus noduliformans</name>
    <dbReference type="NCBI Taxonomy" id="2606439"/>
    <lineage>
        <taxon>Bacteria</taxon>
        <taxon>Pseudomonadati</taxon>
        <taxon>Nitrospirota</taxon>
        <taxon>Nitrospiria</taxon>
        <taxon>Candidatus Troglogloeales</taxon>
        <taxon>Candidatus Manganitrophaceae</taxon>
        <taxon>Candidatus Manganitrophus</taxon>
    </lineage>
</organism>
<keyword evidence="7" id="KW-0653">Protein transport</keyword>
<evidence type="ECO:0000256" key="10">
    <source>
        <dbReference type="SAM" id="MobiDB-lite"/>
    </source>
</evidence>
<keyword evidence="5" id="KW-0997">Cell inner membrane</keyword>
<dbReference type="RefSeq" id="WP_168063506.1">
    <property type="nucleotide sequence ID" value="NZ_VTOW01000008.1"/>
</dbReference>
<reference evidence="12 13" key="1">
    <citation type="journal article" date="2020" name="Nature">
        <title>Bacterial chemolithoautotrophy via manganese oxidation.</title>
        <authorList>
            <person name="Yu H."/>
            <person name="Leadbetter J.R."/>
        </authorList>
    </citation>
    <scope>NUCLEOTIDE SEQUENCE [LARGE SCALE GENOMIC DNA]</scope>
    <source>
        <strain evidence="12 13">Mn-1</strain>
    </source>
</reference>
<keyword evidence="13" id="KW-1185">Reference proteome</keyword>
<keyword evidence="9" id="KW-0472">Membrane</keyword>
<comment type="subcellular location">
    <subcellularLocation>
        <location evidence="1">Cell inner membrane</location>
        <topology evidence="1">Single-pass membrane protein</topology>
        <orientation evidence="1">Periplasmic side</orientation>
    </subcellularLocation>
</comment>
<evidence type="ECO:0000256" key="5">
    <source>
        <dbReference type="ARBA" id="ARBA00022519"/>
    </source>
</evidence>
<feature type="compositionally biased region" description="Basic and acidic residues" evidence="10">
    <location>
        <begin position="117"/>
        <end position="134"/>
    </location>
</feature>
<evidence type="ECO:0000256" key="1">
    <source>
        <dbReference type="ARBA" id="ARBA00004383"/>
    </source>
</evidence>
<keyword evidence="3" id="KW-0813">Transport</keyword>
<gene>
    <name evidence="12" type="ORF">MNODULE_22555</name>
</gene>
<evidence type="ECO:0000256" key="9">
    <source>
        <dbReference type="ARBA" id="ARBA00023136"/>
    </source>
</evidence>
<dbReference type="SUPFAM" id="SSF74653">
    <property type="entry name" value="TolA/TonB C-terminal domain"/>
    <property type="match status" value="1"/>
</dbReference>
<evidence type="ECO:0000256" key="2">
    <source>
        <dbReference type="ARBA" id="ARBA00006555"/>
    </source>
</evidence>
<dbReference type="NCBIfam" id="TIGR01352">
    <property type="entry name" value="tonB_Cterm"/>
    <property type="match status" value="1"/>
</dbReference>
<feature type="compositionally biased region" description="Pro residues" evidence="10">
    <location>
        <begin position="87"/>
        <end position="96"/>
    </location>
</feature>
<evidence type="ECO:0000259" key="11">
    <source>
        <dbReference type="PROSITE" id="PS52015"/>
    </source>
</evidence>
<accession>A0A7X6DUC1</accession>
<feature type="domain" description="TonB C-terminal" evidence="11">
    <location>
        <begin position="209"/>
        <end position="304"/>
    </location>
</feature>
<comment type="caution">
    <text evidence="12">The sequence shown here is derived from an EMBL/GenBank/DDBJ whole genome shotgun (WGS) entry which is preliminary data.</text>
</comment>
<keyword evidence="6" id="KW-0812">Transmembrane</keyword>
<dbReference type="InterPro" id="IPR051045">
    <property type="entry name" value="TonB-dependent_transducer"/>
</dbReference>
<dbReference type="Proteomes" id="UP000534783">
    <property type="component" value="Unassembled WGS sequence"/>
</dbReference>
<evidence type="ECO:0000313" key="13">
    <source>
        <dbReference type="Proteomes" id="UP000534783"/>
    </source>
</evidence>
<dbReference type="PANTHER" id="PTHR33446">
    <property type="entry name" value="PROTEIN TONB-RELATED"/>
    <property type="match status" value="1"/>
</dbReference>
<evidence type="ECO:0000256" key="6">
    <source>
        <dbReference type="ARBA" id="ARBA00022692"/>
    </source>
</evidence>
<proteinExistence type="inferred from homology"/>
<evidence type="ECO:0000256" key="4">
    <source>
        <dbReference type="ARBA" id="ARBA00022475"/>
    </source>
</evidence>
<keyword evidence="8" id="KW-1133">Transmembrane helix</keyword>
<evidence type="ECO:0000256" key="3">
    <source>
        <dbReference type="ARBA" id="ARBA00022448"/>
    </source>
</evidence>
<dbReference type="EMBL" id="VTOW01000008">
    <property type="protein sequence ID" value="NKE73546.1"/>
    <property type="molecule type" value="Genomic_DNA"/>
</dbReference>
<dbReference type="InterPro" id="IPR037682">
    <property type="entry name" value="TonB_C"/>
</dbReference>
<dbReference type="InterPro" id="IPR006260">
    <property type="entry name" value="TonB/TolA_C"/>
</dbReference>
<dbReference type="Gene3D" id="3.30.1150.10">
    <property type="match status" value="1"/>
</dbReference>
<keyword evidence="4" id="KW-1003">Cell membrane</keyword>
<dbReference type="Pfam" id="PF03544">
    <property type="entry name" value="TonB_C"/>
    <property type="match status" value="1"/>
</dbReference>
<sequence>MRRVGSWALSLILHALLFGLPSPERPPVAPGKEVKKIPLLLLPAEGPAASPAGPPTPPAAGKVTEPALSPPAQKPAPAQKKRASHRPPTPPRPEAAPAPLDVEPEISSLLEATVPPRPEEAAPERLIPPDKEDSGTTPPPFAEIEAPEREASLSSNQPSTEKEEHPFSVEGAEETGGRSEMASSTGGQPKAAGAGDGPLASQGGAEWEGYLAGLRERIEAARAYPERARRMGQEGRVTVRLVVGADGKLLEVEIAEASSSSLLNRAAIQTIRSLSPLPPLPPELGGRLEVTVPIAYHLDRSARR</sequence>
<dbReference type="GO" id="GO:0031992">
    <property type="term" value="F:energy transducer activity"/>
    <property type="evidence" value="ECO:0007669"/>
    <property type="project" value="TreeGrafter"/>
</dbReference>
<dbReference type="PROSITE" id="PS52015">
    <property type="entry name" value="TONB_CTD"/>
    <property type="match status" value="1"/>
</dbReference>
<dbReference type="AlphaFoldDB" id="A0A7X6DUC1"/>
<protein>
    <submittedName>
        <fullName evidence="12">TonB family protein</fullName>
    </submittedName>
</protein>
<evidence type="ECO:0000256" key="8">
    <source>
        <dbReference type="ARBA" id="ARBA00022989"/>
    </source>
</evidence>
<name>A0A7X6DUC1_9BACT</name>
<dbReference type="GO" id="GO:0098797">
    <property type="term" value="C:plasma membrane protein complex"/>
    <property type="evidence" value="ECO:0007669"/>
    <property type="project" value="TreeGrafter"/>
</dbReference>
<dbReference type="GO" id="GO:0055085">
    <property type="term" value="P:transmembrane transport"/>
    <property type="evidence" value="ECO:0007669"/>
    <property type="project" value="InterPro"/>
</dbReference>
<evidence type="ECO:0000256" key="7">
    <source>
        <dbReference type="ARBA" id="ARBA00022927"/>
    </source>
</evidence>
<dbReference type="PANTHER" id="PTHR33446:SF2">
    <property type="entry name" value="PROTEIN TONB"/>
    <property type="match status" value="1"/>
</dbReference>
<comment type="similarity">
    <text evidence="2">Belongs to the TonB family.</text>
</comment>